<comment type="caution">
    <text evidence="3">The sequence shown here is derived from an EMBL/GenBank/DDBJ whole genome shotgun (WGS) entry which is preliminary data.</text>
</comment>
<dbReference type="Proteomes" id="UP000612712">
    <property type="component" value="Unassembled WGS sequence"/>
</dbReference>
<protein>
    <submittedName>
        <fullName evidence="3">Uncharacterized protein</fullName>
    </submittedName>
</protein>
<feature type="transmembrane region" description="Helical" evidence="1">
    <location>
        <begin position="139"/>
        <end position="161"/>
    </location>
</feature>
<dbReference type="EMBL" id="JACHWT010000013">
    <property type="protein sequence ID" value="MBB3116945.1"/>
    <property type="molecule type" value="Genomic_DNA"/>
</dbReference>
<evidence type="ECO:0000313" key="2">
    <source>
        <dbReference type="EMBL" id="MBB3116945.1"/>
    </source>
</evidence>
<evidence type="ECO:0000313" key="3">
    <source>
        <dbReference type="EMBL" id="MBB3116962.1"/>
    </source>
</evidence>
<reference evidence="3" key="1">
    <citation type="submission" date="2020-08" db="EMBL/GenBank/DDBJ databases">
        <title>Sequencing the genomes of 1000 actinobacteria strains.</title>
        <authorList>
            <person name="Klenk H.-P."/>
        </authorList>
    </citation>
    <scope>NUCLEOTIDE SEQUENCE</scope>
    <source>
        <strain evidence="3">DSM 20582</strain>
    </source>
</reference>
<proteinExistence type="predicted"/>
<dbReference type="EMBL" id="JACHWT010000014">
    <property type="protein sequence ID" value="MBB3116962.1"/>
    <property type="molecule type" value="Genomic_DNA"/>
</dbReference>
<feature type="transmembrane region" description="Helical" evidence="1">
    <location>
        <begin position="173"/>
        <end position="199"/>
    </location>
</feature>
<gene>
    <name evidence="2" type="ORF">FHU32_002199</name>
    <name evidence="3" type="ORF">FHU32_002216</name>
</gene>
<feature type="transmembrane region" description="Helical" evidence="1">
    <location>
        <begin position="219"/>
        <end position="238"/>
    </location>
</feature>
<organism evidence="3 4">
    <name type="scientific">Corynebacterium bovis DSM 20582 = CIP 54.80</name>
    <dbReference type="NCBI Taxonomy" id="927655"/>
    <lineage>
        <taxon>Bacteria</taxon>
        <taxon>Bacillati</taxon>
        <taxon>Actinomycetota</taxon>
        <taxon>Actinomycetes</taxon>
        <taxon>Mycobacteriales</taxon>
        <taxon>Corynebacteriaceae</taxon>
        <taxon>Corynebacterium</taxon>
    </lineage>
</organism>
<evidence type="ECO:0000313" key="4">
    <source>
        <dbReference type="Proteomes" id="UP000612712"/>
    </source>
</evidence>
<keyword evidence="1" id="KW-1133">Transmembrane helix</keyword>
<feature type="transmembrane region" description="Helical" evidence="1">
    <location>
        <begin position="66"/>
        <end position="83"/>
    </location>
</feature>
<name>A0A8H9YCY1_9CORY</name>
<keyword evidence="1" id="KW-0812">Transmembrane</keyword>
<sequence length="340" mass="37767">MNPVVIVLLSVLLPSFLLHIVLALKSKVKLHYGLAGGSAALTLYTVLNLEPIELALGKVSANLSSLMKDLLILFFVASISWSWSTLHSRFHQRRIMAVVLAVLVPLAVLRSIVWTRAAVGFSSLTGYDFDVFVFHRSDYAMVEVISALVLLFCSANQFLLLRHQVSQVIATRTACVVMMVSMLFLALWSVSLMCSVTKIWVTGTQLGPNFHVARSGTSVIGSVAYGLGCLLFPLQAWIDRRRWRRASELICELLRDELDRINSLPGGFSQDEVLDAIVLRGRDRGVEFLYGDRGSEEDLAELLSCGTTTLMMPHISQRRAVRTWIMGAGRLLKHAHGKNR</sequence>
<accession>A0A8H9YCY1</accession>
<dbReference type="AlphaFoldDB" id="A0A8H9YCY1"/>
<keyword evidence="1" id="KW-0472">Membrane</keyword>
<feature type="transmembrane region" description="Helical" evidence="1">
    <location>
        <begin position="95"/>
        <end position="119"/>
    </location>
</feature>
<dbReference type="RefSeq" id="WP_139016760.1">
    <property type="nucleotide sequence ID" value="NZ_AENJ01000503.1"/>
</dbReference>
<evidence type="ECO:0000256" key="1">
    <source>
        <dbReference type="SAM" id="Phobius"/>
    </source>
</evidence>